<organism evidence="1 2">
    <name type="scientific">Entomophthora muscae</name>
    <dbReference type="NCBI Taxonomy" id="34485"/>
    <lineage>
        <taxon>Eukaryota</taxon>
        <taxon>Fungi</taxon>
        <taxon>Fungi incertae sedis</taxon>
        <taxon>Zoopagomycota</taxon>
        <taxon>Entomophthoromycotina</taxon>
        <taxon>Entomophthoromycetes</taxon>
        <taxon>Entomophthorales</taxon>
        <taxon>Entomophthoraceae</taxon>
        <taxon>Entomophthora</taxon>
    </lineage>
</organism>
<accession>A0ACC2U9U4</accession>
<protein>
    <submittedName>
        <fullName evidence="1">Histidinol-phosphate transaminase</fullName>
        <ecNumber evidence="1">2.6.1.9</ecNumber>
    </submittedName>
</protein>
<name>A0ACC2U9U4_9FUNG</name>
<dbReference type="Proteomes" id="UP001165960">
    <property type="component" value="Unassembled WGS sequence"/>
</dbReference>
<evidence type="ECO:0000313" key="1">
    <source>
        <dbReference type="EMBL" id="KAJ9083659.1"/>
    </source>
</evidence>
<dbReference type="EC" id="2.6.1.9" evidence="1"/>
<keyword evidence="1" id="KW-0032">Aminotransferase</keyword>
<keyword evidence="2" id="KW-1185">Reference proteome</keyword>
<reference evidence="1" key="1">
    <citation type="submission" date="2022-04" db="EMBL/GenBank/DDBJ databases">
        <title>Genome of the entomopathogenic fungus Entomophthora muscae.</title>
        <authorList>
            <person name="Elya C."/>
            <person name="Lovett B.R."/>
            <person name="Lee E."/>
            <person name="Macias A.M."/>
            <person name="Hajek A.E."/>
            <person name="De Bivort B.L."/>
            <person name="Kasson M.T."/>
            <person name="De Fine Licht H.H."/>
            <person name="Stajich J.E."/>
        </authorList>
    </citation>
    <scope>NUCLEOTIDE SEQUENCE</scope>
    <source>
        <strain evidence="1">Berkeley</strain>
    </source>
</reference>
<dbReference type="EMBL" id="QTSX02000956">
    <property type="protein sequence ID" value="KAJ9083659.1"/>
    <property type="molecule type" value="Genomic_DNA"/>
</dbReference>
<keyword evidence="1" id="KW-0808">Transferase</keyword>
<sequence length="154" mass="17421">MSGFQLDRIVRKNILALKPYRCARDDFTEGILLDANENAFGTPFEAEKGSLKASLNRYPDPHQSLIKERLLKINTAIKSTGNIFLGVGSDEVIDLILRIFCRPGVDKILITPPTYGMYKVSAQINDVGIEESFLTPEEFQLNSKEIKEKNQFIR</sequence>
<gene>
    <name evidence="1" type="primary">HIS5_1</name>
    <name evidence="1" type="ORF">DSO57_1032602</name>
</gene>
<comment type="caution">
    <text evidence="1">The sequence shown here is derived from an EMBL/GenBank/DDBJ whole genome shotgun (WGS) entry which is preliminary data.</text>
</comment>
<proteinExistence type="predicted"/>
<evidence type="ECO:0000313" key="2">
    <source>
        <dbReference type="Proteomes" id="UP001165960"/>
    </source>
</evidence>